<organism evidence="3 4">
    <name type="scientific">Streptomyces finlayi</name>
    <dbReference type="NCBI Taxonomy" id="67296"/>
    <lineage>
        <taxon>Bacteria</taxon>
        <taxon>Bacillati</taxon>
        <taxon>Actinomycetota</taxon>
        <taxon>Actinomycetes</taxon>
        <taxon>Kitasatosporales</taxon>
        <taxon>Streptomycetaceae</taxon>
        <taxon>Streptomyces</taxon>
    </lineage>
</organism>
<accession>A0A919CE27</accession>
<dbReference type="NCBIfam" id="NF033748">
    <property type="entry name" value="class_F_sortase"/>
    <property type="match status" value="1"/>
</dbReference>
<reference evidence="3" key="1">
    <citation type="journal article" date="2014" name="Int. J. Syst. Evol. Microbiol.">
        <title>Complete genome sequence of Corynebacterium casei LMG S-19264T (=DSM 44701T), isolated from a smear-ripened cheese.</title>
        <authorList>
            <consortium name="US DOE Joint Genome Institute (JGI-PGF)"/>
            <person name="Walter F."/>
            <person name="Albersmeier A."/>
            <person name="Kalinowski J."/>
            <person name="Ruckert C."/>
        </authorList>
    </citation>
    <scope>NUCLEOTIDE SEQUENCE</scope>
    <source>
        <strain evidence="3">JCM 4637</strain>
    </source>
</reference>
<evidence type="ECO:0000313" key="4">
    <source>
        <dbReference type="Proteomes" id="UP000638353"/>
    </source>
</evidence>
<dbReference type="InterPro" id="IPR005754">
    <property type="entry name" value="Sortase"/>
</dbReference>
<dbReference type="AlphaFoldDB" id="A0A919CE27"/>
<sequence length="251" mass="26135">MAGSRAPTCPGPATRLSPSAFDGLAVDERTHPMQDAPREFRARVSRAAQTVTAVLLLCWAMPLLSGIEPAGPPPQPGAAQALLSRPAQADDATSAHPPLPPAPPTRVIIPTIAVDAPLMGLATDQDGQLAAPPDSDRNLAGWYQDGTPPGSIGTAILAGHVDTATGPAAFYALGALHKGDTIHIPRTDGITGIFTVDAVEVHPIDDFPDTQVYGPSSTPQLRLITCGGGYDKKARRYLGNVVVYAHLTHQT</sequence>
<reference evidence="3" key="2">
    <citation type="submission" date="2020-09" db="EMBL/GenBank/DDBJ databases">
        <authorList>
            <person name="Sun Q."/>
            <person name="Ohkuma M."/>
        </authorList>
    </citation>
    <scope>NUCLEOTIDE SEQUENCE</scope>
    <source>
        <strain evidence="3">JCM 4637</strain>
    </source>
</reference>
<comment type="caution">
    <text evidence="3">The sequence shown here is derived from an EMBL/GenBank/DDBJ whole genome shotgun (WGS) entry which is preliminary data.</text>
</comment>
<gene>
    <name evidence="3" type="ORF">GCM10010334_72510</name>
</gene>
<dbReference type="InterPro" id="IPR042001">
    <property type="entry name" value="Sortase_F"/>
</dbReference>
<dbReference type="InterPro" id="IPR023365">
    <property type="entry name" value="Sortase_dom-sf"/>
</dbReference>
<dbReference type="Proteomes" id="UP000638353">
    <property type="component" value="Unassembled WGS sequence"/>
</dbReference>
<dbReference type="SUPFAM" id="SSF63817">
    <property type="entry name" value="Sortase"/>
    <property type="match status" value="1"/>
</dbReference>
<dbReference type="CDD" id="cd05829">
    <property type="entry name" value="Sortase_F"/>
    <property type="match status" value="1"/>
</dbReference>
<evidence type="ECO:0000256" key="1">
    <source>
        <dbReference type="ARBA" id="ARBA00022801"/>
    </source>
</evidence>
<dbReference type="EMBL" id="BMVC01000020">
    <property type="protein sequence ID" value="GHD13838.1"/>
    <property type="molecule type" value="Genomic_DNA"/>
</dbReference>
<name>A0A919CE27_9ACTN</name>
<dbReference type="GO" id="GO:0016787">
    <property type="term" value="F:hydrolase activity"/>
    <property type="evidence" value="ECO:0007669"/>
    <property type="project" value="UniProtKB-KW"/>
</dbReference>
<feature type="region of interest" description="Disordered" evidence="2">
    <location>
        <begin position="1"/>
        <end position="21"/>
    </location>
</feature>
<evidence type="ECO:0000256" key="2">
    <source>
        <dbReference type="SAM" id="MobiDB-lite"/>
    </source>
</evidence>
<keyword evidence="1" id="KW-0378">Hydrolase</keyword>
<protein>
    <submittedName>
        <fullName evidence="3">Class F sortase</fullName>
    </submittedName>
</protein>
<proteinExistence type="predicted"/>
<dbReference type="Gene3D" id="2.40.260.10">
    <property type="entry name" value="Sortase"/>
    <property type="match status" value="1"/>
</dbReference>
<dbReference type="Pfam" id="PF04203">
    <property type="entry name" value="Sortase"/>
    <property type="match status" value="1"/>
</dbReference>
<evidence type="ECO:0000313" key="3">
    <source>
        <dbReference type="EMBL" id="GHD13838.1"/>
    </source>
</evidence>
<feature type="region of interest" description="Disordered" evidence="2">
    <location>
        <begin position="70"/>
        <end position="105"/>
    </location>
</feature>